<feature type="transmembrane region" description="Helical" evidence="5">
    <location>
        <begin position="365"/>
        <end position="384"/>
    </location>
</feature>
<evidence type="ECO:0000313" key="8">
    <source>
        <dbReference type="Proteomes" id="UP000199475"/>
    </source>
</evidence>
<evidence type="ECO:0000256" key="2">
    <source>
        <dbReference type="ARBA" id="ARBA00022692"/>
    </source>
</evidence>
<feature type="transmembrane region" description="Helical" evidence="5">
    <location>
        <begin position="333"/>
        <end position="353"/>
    </location>
</feature>
<feature type="transmembrane region" description="Helical" evidence="5">
    <location>
        <begin position="132"/>
        <end position="158"/>
    </location>
</feature>
<reference evidence="7 8" key="1">
    <citation type="submission" date="2016-10" db="EMBL/GenBank/DDBJ databases">
        <authorList>
            <person name="de Groot N.N."/>
        </authorList>
    </citation>
    <scope>NUCLEOTIDE SEQUENCE [LARGE SCALE GENOMIC DNA]</scope>
    <source>
        <strain evidence="7 8">CGMCC 1.9159</strain>
    </source>
</reference>
<dbReference type="Pfam" id="PF07690">
    <property type="entry name" value="MFS_1"/>
    <property type="match status" value="1"/>
</dbReference>
<evidence type="ECO:0000256" key="5">
    <source>
        <dbReference type="SAM" id="Phobius"/>
    </source>
</evidence>
<dbReference type="Gene3D" id="1.20.1250.20">
    <property type="entry name" value="MFS general substrate transporter like domains"/>
    <property type="match status" value="1"/>
</dbReference>
<feature type="transmembrane region" description="Helical" evidence="5">
    <location>
        <begin position="45"/>
        <end position="66"/>
    </location>
</feature>
<accession>A0A1G9JAD9</accession>
<dbReference type="AlphaFoldDB" id="A0A1G9JAD9"/>
<proteinExistence type="predicted"/>
<dbReference type="Proteomes" id="UP000199475">
    <property type="component" value="Unassembled WGS sequence"/>
</dbReference>
<name>A0A1G9JAD9_9ACTN</name>
<comment type="subcellular location">
    <subcellularLocation>
        <location evidence="1">Cell membrane</location>
        <topology evidence="1">Multi-pass membrane protein</topology>
    </subcellularLocation>
</comment>
<dbReference type="PANTHER" id="PTHR23523">
    <property type="match status" value="1"/>
</dbReference>
<dbReference type="InterPro" id="IPR036259">
    <property type="entry name" value="MFS_trans_sf"/>
</dbReference>
<dbReference type="PANTHER" id="PTHR23523:SF2">
    <property type="entry name" value="2-NITROIMIDAZOLE TRANSPORTER"/>
    <property type="match status" value="1"/>
</dbReference>
<evidence type="ECO:0000256" key="1">
    <source>
        <dbReference type="ARBA" id="ARBA00004651"/>
    </source>
</evidence>
<dbReference type="STRING" id="686624.SAMN04488242_1112"/>
<feature type="domain" description="Major facilitator superfamily (MFS) profile" evidence="6">
    <location>
        <begin position="8"/>
        <end position="388"/>
    </location>
</feature>
<dbReference type="GO" id="GO:0022857">
    <property type="term" value="F:transmembrane transporter activity"/>
    <property type="evidence" value="ECO:0007669"/>
    <property type="project" value="InterPro"/>
</dbReference>
<dbReference type="InterPro" id="IPR052524">
    <property type="entry name" value="MFS_Cyanate_Porter"/>
</dbReference>
<dbReference type="GO" id="GO:0005886">
    <property type="term" value="C:plasma membrane"/>
    <property type="evidence" value="ECO:0007669"/>
    <property type="project" value="UniProtKB-SubCell"/>
</dbReference>
<keyword evidence="8" id="KW-1185">Reference proteome</keyword>
<protein>
    <submittedName>
        <fullName evidence="7">MFS transporter, CP family, cyanate transporter</fullName>
    </submittedName>
</protein>
<dbReference type="InterPro" id="IPR020846">
    <property type="entry name" value="MFS_dom"/>
</dbReference>
<dbReference type="OrthoDB" id="5317164at2"/>
<keyword evidence="2 5" id="KW-0812">Transmembrane</keyword>
<dbReference type="PROSITE" id="PS50850">
    <property type="entry name" value="MFS"/>
    <property type="match status" value="1"/>
</dbReference>
<dbReference type="EMBL" id="FNGP01000002">
    <property type="protein sequence ID" value="SDL34104.1"/>
    <property type="molecule type" value="Genomic_DNA"/>
</dbReference>
<dbReference type="RefSeq" id="WP_093249777.1">
    <property type="nucleotide sequence ID" value="NZ_FNGP01000002.1"/>
</dbReference>
<feature type="transmembrane region" description="Helical" evidence="5">
    <location>
        <begin position="73"/>
        <end position="94"/>
    </location>
</feature>
<feature type="transmembrane region" description="Helical" evidence="5">
    <location>
        <begin position="210"/>
        <end position="232"/>
    </location>
</feature>
<gene>
    <name evidence="7" type="ORF">SAMN04488242_1112</name>
</gene>
<evidence type="ECO:0000259" key="6">
    <source>
        <dbReference type="PROSITE" id="PS50850"/>
    </source>
</evidence>
<keyword evidence="3 5" id="KW-1133">Transmembrane helix</keyword>
<keyword evidence="4 5" id="KW-0472">Membrane</keyword>
<dbReference type="InterPro" id="IPR011701">
    <property type="entry name" value="MFS"/>
</dbReference>
<evidence type="ECO:0000256" key="4">
    <source>
        <dbReference type="ARBA" id="ARBA00023136"/>
    </source>
</evidence>
<evidence type="ECO:0000313" key="7">
    <source>
        <dbReference type="EMBL" id="SDL34104.1"/>
    </source>
</evidence>
<dbReference type="SUPFAM" id="SSF103473">
    <property type="entry name" value="MFS general substrate transporter"/>
    <property type="match status" value="1"/>
</dbReference>
<feature type="transmembrane region" description="Helical" evidence="5">
    <location>
        <begin position="244"/>
        <end position="269"/>
    </location>
</feature>
<feature type="transmembrane region" description="Helical" evidence="5">
    <location>
        <begin position="100"/>
        <end position="120"/>
    </location>
</feature>
<feature type="transmembrane region" description="Helical" evidence="5">
    <location>
        <begin position="276"/>
        <end position="295"/>
    </location>
</feature>
<feature type="transmembrane region" description="Helical" evidence="5">
    <location>
        <begin position="164"/>
        <end position="183"/>
    </location>
</feature>
<evidence type="ECO:0000256" key="3">
    <source>
        <dbReference type="ARBA" id="ARBA00022989"/>
    </source>
</evidence>
<sequence length="397" mass="41786">MIERSGFMRFMPMVAIVVLAFNLRPVAVSVGPVLAEISADLGLTPGWSGFLTSLPTLCFAVFGALAPWIGKQVGAHVAIGVAFVALVAGQWARAFVESPVAFFLLTALALAGMALGNVLIPPMVRLHYPNKVGLGTALYSLAISIGVTLSSSVTVPLAHATGGWRGAMVAWAIVALASLLTWAPMLKYRERRGGKAHVAHSVAAVARTKLGWALAVMFGLQAGSSYTVFGWLPTIFRSYGMSEINAGFMLGIATGIGIPLAFIIPAYVARTPKPTGIFLAMMATLLLGWIGLLVAPMSAPWLWSVLLALGTSSFPMILALFATRALTPSSTAALSGFTQAVGYTLATLCPILFGTLNGWSGGWTLSLMFMIVLTAPFTLTGWYASQPRVIEDQLPPA</sequence>
<feature type="transmembrane region" description="Helical" evidence="5">
    <location>
        <begin position="301"/>
        <end position="321"/>
    </location>
</feature>
<organism evidence="7 8">
    <name type="scientific">Tessaracoccus oleiagri</name>
    <dbReference type="NCBI Taxonomy" id="686624"/>
    <lineage>
        <taxon>Bacteria</taxon>
        <taxon>Bacillati</taxon>
        <taxon>Actinomycetota</taxon>
        <taxon>Actinomycetes</taxon>
        <taxon>Propionibacteriales</taxon>
        <taxon>Propionibacteriaceae</taxon>
        <taxon>Tessaracoccus</taxon>
    </lineage>
</organism>